<evidence type="ECO:0000313" key="6">
    <source>
        <dbReference type="Proteomes" id="UP000688137"/>
    </source>
</evidence>
<dbReference type="Pfam" id="PF00400">
    <property type="entry name" value="WD40"/>
    <property type="match status" value="2"/>
</dbReference>
<feature type="compositionally biased region" description="Polar residues" evidence="4">
    <location>
        <begin position="1"/>
        <end position="18"/>
    </location>
</feature>
<feature type="region of interest" description="Disordered" evidence="4">
    <location>
        <begin position="1"/>
        <end position="20"/>
    </location>
</feature>
<sequence length="1009" mass="118061">MQKNTLSQLQETFSSGFPKNNGMKINQMNYIINNIYQINQKDQNKQENRNINLKFLQIHLNFHLKIHLYPHKDSFKIPKTPEIPGIQKMPEIPEQPETLEFSQQDKEINEPSHLWMESLSEIKKQILQPIYSLKNDIYQHSRLYQNDNTQKSEEKIIIESLMIYVKIIMNKCDNQGLQIFDLKIEQRNIIRKANNLLIMNKFKNVFFKPAIHLPHTLYRNNHMIPLLLVKNHIIFNLAFRVQIKPKQISSQKKKSSIYKLKLRSIQQNKEKFFFKTFHKYLNRITINLEMIDRYCQDDIKLYFKLNEKLSTIQHQRFNHNFISEINMLGYQHTIQRSINQQQLKHRKYGQKIKQHSDDPIYHELFNYNSEGIAIIIKCLPLKLTGTILSFQHNSIQEFIYAKFIITNLLAISSIINQYKQLKANITLQNFKINMNSQKLKKNQFILICIQIYLFNNLDQQSNKDTARDIFIDQFNSVLALILRELKIYQSTNDLLSSIDISPLNILHFLILISKISSKFINISSNSIQLLTYLQELFYEKSFCEIQIKDVKLLGFNCIGCDFTKSKLENVTTEGTNLYFCKIAEAEWKDIISQNLPTFSFNIGPIIKALFSFDGQYIASPGLQQNLVIYQIFTCCSNTKSTLVYFYKETLNILSFYEDQKQNDINIVQSNEIEVNQQHIKFKFKINDSVVLIKFSNQDSYLLVGCQKGKIFIYKFLNQQFTLFSKIQGRSRKIFDFYSDENSLIACDQNQNYQNIYIRLLSNKNHKAKLVGHKNAVRCVCFPREGNILVSGGDDKMFEYGIICKNLHGHFDVIYSIEFSKPNGTIILSAGKDGLIKQWNHSDNYHVSEYLPGYEGSILFMVLSQDSQRIITKGKDKKIIQWNIETASVVNQMISLQSSQEFSINKLYSSCQLSPIIIVNDDQHIITDGFGHSISIFDIYTCNQTNFQISYLRPKGEVIILAQSQKQNLICSRTKNGEIKIQDSFNGRQFTQIEILRKFQQKGSMLSINI</sequence>
<evidence type="ECO:0000256" key="3">
    <source>
        <dbReference type="PROSITE-ProRule" id="PRU00221"/>
    </source>
</evidence>
<dbReference type="PANTHER" id="PTHR22847">
    <property type="entry name" value="WD40 REPEAT PROTEIN"/>
    <property type="match status" value="1"/>
</dbReference>
<keyword evidence="6" id="KW-1185">Reference proteome</keyword>
<accession>A0A8S1NYG1</accession>
<gene>
    <name evidence="5" type="ORF">PPRIM_AZ9-3.1.T0990002</name>
</gene>
<dbReference type="InterPro" id="IPR001680">
    <property type="entry name" value="WD40_rpt"/>
</dbReference>
<dbReference type="PANTHER" id="PTHR22847:SF637">
    <property type="entry name" value="WD REPEAT DOMAIN 5B"/>
    <property type="match status" value="1"/>
</dbReference>
<feature type="repeat" description="WD" evidence="3">
    <location>
        <begin position="806"/>
        <end position="848"/>
    </location>
</feature>
<dbReference type="PROSITE" id="PS50082">
    <property type="entry name" value="WD_REPEATS_2"/>
    <property type="match status" value="2"/>
</dbReference>
<proteinExistence type="predicted"/>
<comment type="caution">
    <text evidence="5">The sequence shown here is derived from an EMBL/GenBank/DDBJ whole genome shotgun (WGS) entry which is preliminary data.</text>
</comment>
<evidence type="ECO:0000313" key="5">
    <source>
        <dbReference type="EMBL" id="CAD8095511.1"/>
    </source>
</evidence>
<dbReference type="AlphaFoldDB" id="A0A8S1NYG1"/>
<name>A0A8S1NYG1_PARPR</name>
<evidence type="ECO:0000256" key="1">
    <source>
        <dbReference type="ARBA" id="ARBA00022574"/>
    </source>
</evidence>
<protein>
    <recommendedName>
        <fullName evidence="7">WD domain, G-beta repeat protein</fullName>
    </recommendedName>
</protein>
<evidence type="ECO:0008006" key="7">
    <source>
        <dbReference type="Google" id="ProtNLM"/>
    </source>
</evidence>
<feature type="repeat" description="WD" evidence="3">
    <location>
        <begin position="850"/>
        <end position="891"/>
    </location>
</feature>
<dbReference type="PROSITE" id="PS50294">
    <property type="entry name" value="WD_REPEATS_REGION"/>
    <property type="match status" value="1"/>
</dbReference>
<evidence type="ECO:0000256" key="2">
    <source>
        <dbReference type="ARBA" id="ARBA00022737"/>
    </source>
</evidence>
<evidence type="ECO:0000256" key="4">
    <source>
        <dbReference type="SAM" id="MobiDB-lite"/>
    </source>
</evidence>
<reference evidence="5" key="1">
    <citation type="submission" date="2021-01" db="EMBL/GenBank/DDBJ databases">
        <authorList>
            <consortium name="Genoscope - CEA"/>
            <person name="William W."/>
        </authorList>
    </citation>
    <scope>NUCLEOTIDE SEQUENCE</scope>
</reference>
<dbReference type="GO" id="GO:1990234">
    <property type="term" value="C:transferase complex"/>
    <property type="evidence" value="ECO:0007669"/>
    <property type="project" value="UniProtKB-ARBA"/>
</dbReference>
<organism evidence="5 6">
    <name type="scientific">Paramecium primaurelia</name>
    <dbReference type="NCBI Taxonomy" id="5886"/>
    <lineage>
        <taxon>Eukaryota</taxon>
        <taxon>Sar</taxon>
        <taxon>Alveolata</taxon>
        <taxon>Ciliophora</taxon>
        <taxon>Intramacronucleata</taxon>
        <taxon>Oligohymenophorea</taxon>
        <taxon>Peniculida</taxon>
        <taxon>Parameciidae</taxon>
        <taxon>Paramecium</taxon>
    </lineage>
</organism>
<keyword evidence="1 3" id="KW-0853">WD repeat</keyword>
<keyword evidence="2" id="KW-0677">Repeat</keyword>
<dbReference type="EMBL" id="CAJJDM010000102">
    <property type="protein sequence ID" value="CAD8095511.1"/>
    <property type="molecule type" value="Genomic_DNA"/>
</dbReference>
<dbReference type="SMART" id="SM00320">
    <property type="entry name" value="WD40"/>
    <property type="match status" value="4"/>
</dbReference>
<dbReference type="Proteomes" id="UP000688137">
    <property type="component" value="Unassembled WGS sequence"/>
</dbReference>